<dbReference type="RefSeq" id="XP_062780362.1">
    <property type="nucleotide sequence ID" value="XM_062924311.1"/>
</dbReference>
<protein>
    <submittedName>
        <fullName evidence="1">Uncharacterized protein</fullName>
    </submittedName>
</protein>
<gene>
    <name evidence="1" type="ORF">CDEST_08152</name>
</gene>
<dbReference type="GeneID" id="87944655"/>
<proteinExistence type="predicted"/>
<reference evidence="2" key="1">
    <citation type="journal article" date="2023" name="bioRxiv">
        <title>Complete genome of the Medicago anthracnose fungus, Colletotrichum destructivum, reveals a mini-chromosome-like region within a core chromosome.</title>
        <authorList>
            <person name="Lapalu N."/>
            <person name="Simon A."/>
            <person name="Lu A."/>
            <person name="Plaumann P.-L."/>
            <person name="Amselem J."/>
            <person name="Pigne S."/>
            <person name="Auger A."/>
            <person name="Koch C."/>
            <person name="Dallery J.-F."/>
            <person name="O'Connell R.J."/>
        </authorList>
    </citation>
    <scope>NUCLEOTIDE SEQUENCE [LARGE SCALE GENOMIC DNA]</scope>
    <source>
        <strain evidence="2">CBS 520.97</strain>
    </source>
</reference>
<organism evidence="1 2">
    <name type="scientific">Colletotrichum destructivum</name>
    <dbReference type="NCBI Taxonomy" id="34406"/>
    <lineage>
        <taxon>Eukaryota</taxon>
        <taxon>Fungi</taxon>
        <taxon>Dikarya</taxon>
        <taxon>Ascomycota</taxon>
        <taxon>Pezizomycotina</taxon>
        <taxon>Sordariomycetes</taxon>
        <taxon>Hypocreomycetidae</taxon>
        <taxon>Glomerellales</taxon>
        <taxon>Glomerellaceae</taxon>
        <taxon>Colletotrichum</taxon>
        <taxon>Colletotrichum destructivum species complex</taxon>
    </lineage>
</organism>
<dbReference type="KEGG" id="cdet:87944655"/>
<name>A0AAX4IK90_9PEZI</name>
<dbReference type="EMBL" id="CP137309">
    <property type="protein sequence ID" value="WQF83138.1"/>
    <property type="molecule type" value="Genomic_DNA"/>
</dbReference>
<dbReference type="AlphaFoldDB" id="A0AAX4IK90"/>
<dbReference type="Proteomes" id="UP001322277">
    <property type="component" value="Chromosome 5"/>
</dbReference>
<keyword evidence="2" id="KW-1185">Reference proteome</keyword>
<evidence type="ECO:0000313" key="2">
    <source>
        <dbReference type="Proteomes" id="UP001322277"/>
    </source>
</evidence>
<accession>A0AAX4IK90</accession>
<sequence length="179" mass="19930">MPGGRQPFATRISATSLGSSTLPHVQWPWAAHHDRTILESLVYPIPSRKSLFSLCCCGFRKGFRSPTQPPVGYSPWLDASSQRQMVPHLCVFLRNHRCGGKGRTLPGTWPTFTKAVVLEAWAPPRLVPGVFWLSLSLGYGCLPLGWNRGLEMSPLRRTPPRLTAAWGEVNVSLSFFNDM</sequence>
<evidence type="ECO:0000313" key="1">
    <source>
        <dbReference type="EMBL" id="WQF83138.1"/>
    </source>
</evidence>